<evidence type="ECO:0000313" key="2">
    <source>
        <dbReference type="EnsemblMetazoa" id="ACOM022994-PA.1"/>
    </source>
</evidence>
<organism evidence="2">
    <name type="scientific">Anopheles coluzzii</name>
    <name type="common">African malaria mosquito</name>
    <dbReference type="NCBI Taxonomy" id="1518534"/>
    <lineage>
        <taxon>Eukaryota</taxon>
        <taxon>Metazoa</taxon>
        <taxon>Ecdysozoa</taxon>
        <taxon>Arthropoda</taxon>
        <taxon>Hexapoda</taxon>
        <taxon>Insecta</taxon>
        <taxon>Pterygota</taxon>
        <taxon>Neoptera</taxon>
        <taxon>Endopterygota</taxon>
        <taxon>Diptera</taxon>
        <taxon>Nematocera</taxon>
        <taxon>Culicoidea</taxon>
        <taxon>Culicidae</taxon>
        <taxon>Anophelinae</taxon>
        <taxon>Anopheles</taxon>
    </lineage>
</organism>
<name>A0A8W7P0S5_ANOCL</name>
<feature type="region of interest" description="Disordered" evidence="1">
    <location>
        <begin position="1"/>
        <end position="20"/>
    </location>
</feature>
<feature type="region of interest" description="Disordered" evidence="1">
    <location>
        <begin position="55"/>
        <end position="101"/>
    </location>
</feature>
<dbReference type="Proteomes" id="UP000075882">
    <property type="component" value="Unassembled WGS sequence"/>
</dbReference>
<protein>
    <submittedName>
        <fullName evidence="2">Uncharacterized protein</fullName>
    </submittedName>
</protein>
<dbReference type="EnsemblMetazoa" id="ACOM022994-RA">
    <property type="protein sequence ID" value="ACOM022994-PA.1"/>
    <property type="gene ID" value="ACOM022994"/>
</dbReference>
<sequence length="101" mass="9979">MLTASARDGDPPGGISSVSVAHHQQVVGEVAASIVASVALATGPDRLQAGGPVCGNGSAADAASPLASKRVTGQQQPGNSRTVQPWVQIKNDPAVGPDTSQ</sequence>
<feature type="compositionally biased region" description="Polar residues" evidence="1">
    <location>
        <begin position="71"/>
        <end position="85"/>
    </location>
</feature>
<evidence type="ECO:0000256" key="1">
    <source>
        <dbReference type="SAM" id="MobiDB-lite"/>
    </source>
</evidence>
<reference evidence="2" key="1">
    <citation type="submission" date="2022-08" db="UniProtKB">
        <authorList>
            <consortium name="EnsemblMetazoa"/>
        </authorList>
    </citation>
    <scope>IDENTIFICATION</scope>
</reference>
<accession>A0A8W7P0S5</accession>
<dbReference type="AlphaFoldDB" id="A0A8W7P0S5"/>
<proteinExistence type="predicted"/>